<dbReference type="RefSeq" id="WP_386405081.1">
    <property type="nucleotide sequence ID" value="NZ_JBHSPT010000102.1"/>
</dbReference>
<evidence type="ECO:0000313" key="1">
    <source>
        <dbReference type="EMBL" id="MFC6059931.1"/>
    </source>
</evidence>
<keyword evidence="2" id="KW-1185">Reference proteome</keyword>
<evidence type="ECO:0000313" key="2">
    <source>
        <dbReference type="Proteomes" id="UP001596242"/>
    </source>
</evidence>
<evidence type="ECO:0008006" key="3">
    <source>
        <dbReference type="Google" id="ProtNLM"/>
    </source>
</evidence>
<gene>
    <name evidence="1" type="ORF">ACFP50_32395</name>
</gene>
<reference evidence="2" key="1">
    <citation type="journal article" date="2019" name="Int. J. Syst. Evol. Microbiol.">
        <title>The Global Catalogue of Microorganisms (GCM) 10K type strain sequencing project: providing services to taxonomists for standard genome sequencing and annotation.</title>
        <authorList>
            <consortium name="The Broad Institute Genomics Platform"/>
            <consortium name="The Broad Institute Genome Sequencing Center for Infectious Disease"/>
            <person name="Wu L."/>
            <person name="Ma J."/>
        </authorList>
    </citation>
    <scope>NUCLEOTIDE SEQUENCE [LARGE SCALE GENOMIC DNA]</scope>
    <source>
        <strain evidence="2">JCM 12763</strain>
    </source>
</reference>
<protein>
    <recommendedName>
        <fullName evidence="3">Phosphatase</fullName>
    </recommendedName>
</protein>
<dbReference type="EMBL" id="JBHSPT010000102">
    <property type="protein sequence ID" value="MFC6059931.1"/>
    <property type="molecule type" value="Genomic_DNA"/>
</dbReference>
<accession>A0ABW1M7W9</accession>
<organism evidence="1 2">
    <name type="scientific">Streptomyces pratens</name>
    <dbReference type="NCBI Taxonomy" id="887456"/>
    <lineage>
        <taxon>Bacteria</taxon>
        <taxon>Bacillati</taxon>
        <taxon>Actinomycetota</taxon>
        <taxon>Actinomycetes</taxon>
        <taxon>Kitasatosporales</taxon>
        <taxon>Streptomycetaceae</taxon>
        <taxon>Streptomyces</taxon>
    </lineage>
</organism>
<comment type="caution">
    <text evidence="1">The sequence shown here is derived from an EMBL/GenBank/DDBJ whole genome shotgun (WGS) entry which is preliminary data.</text>
</comment>
<proteinExistence type="predicted"/>
<sequence length="82" mass="8865">MTTDPSEYEKAVPLVAAHLAKIERAVDRTRASHAGQSYAAVHQALVEALQDEDAQRVVPQVVEELARQISETPASPPPDIHG</sequence>
<name>A0ABW1M7W9_9ACTN</name>
<dbReference type="Proteomes" id="UP001596242">
    <property type="component" value="Unassembled WGS sequence"/>
</dbReference>